<evidence type="ECO:0000313" key="5">
    <source>
        <dbReference type="Proteomes" id="UP000807850"/>
    </source>
</evidence>
<evidence type="ECO:0000256" key="2">
    <source>
        <dbReference type="ARBA" id="ARBA00022729"/>
    </source>
</evidence>
<gene>
    <name evidence="4" type="ORF">HY076_03785</name>
</gene>
<evidence type="ECO:0000256" key="1">
    <source>
        <dbReference type="ARBA" id="ARBA00004613"/>
    </source>
</evidence>
<dbReference type="InterPro" id="IPR002509">
    <property type="entry name" value="NODB_dom"/>
</dbReference>
<reference evidence="4" key="1">
    <citation type="submission" date="2020-07" db="EMBL/GenBank/DDBJ databases">
        <title>Huge and variable diversity of episymbiotic CPR bacteria and DPANN archaea in groundwater ecosystems.</title>
        <authorList>
            <person name="He C.Y."/>
            <person name="Keren R."/>
            <person name="Whittaker M."/>
            <person name="Farag I.F."/>
            <person name="Doudna J."/>
            <person name="Cate J.H.D."/>
            <person name="Banfield J.F."/>
        </authorList>
    </citation>
    <scope>NUCLEOTIDE SEQUENCE</scope>
    <source>
        <strain evidence="4">NC_groundwater_928_Pr1_S-0.2um_72_17</strain>
    </source>
</reference>
<sequence length="338" mass="35856">MNGRTLRWLLALARGSALRGRAPRLVVLRHHRVYDDGAAPLDRLGISAAVFRAQLEMLARAGLVPVSVAEGIAHLDRGDPGARVALSFDDGYADNHARALPLLRAAGARATFFLTAGLMERREAPWWDEVADAFERSKAALLVWDGAGATMRLPLAGRADRRRAMAAVLPDFRADLATRARRIGALRAALGVEGPVRCELMGWSDAAALRDAGMEIGAHTMTHPHLTTLAPGDQAAEIADSVALIEQRLGVRPAGFAYPGGDYDARTLDAVRAAGLAYAVTTRAGENRAGSPRLELKRRGLPDGACLGPGGAFAPRLAMAEIAGAFDGMRALRAEAAR</sequence>
<dbReference type="GO" id="GO:0005576">
    <property type="term" value="C:extracellular region"/>
    <property type="evidence" value="ECO:0007669"/>
    <property type="project" value="UniProtKB-SubCell"/>
</dbReference>
<comment type="caution">
    <text evidence="4">The sequence shown here is derived from an EMBL/GenBank/DDBJ whole genome shotgun (WGS) entry which is preliminary data.</text>
</comment>
<organism evidence="4 5">
    <name type="scientific">Eiseniibacteriota bacterium</name>
    <dbReference type="NCBI Taxonomy" id="2212470"/>
    <lineage>
        <taxon>Bacteria</taxon>
        <taxon>Candidatus Eiseniibacteriota</taxon>
    </lineage>
</organism>
<evidence type="ECO:0000313" key="4">
    <source>
        <dbReference type="EMBL" id="MBI3539376.1"/>
    </source>
</evidence>
<protein>
    <submittedName>
        <fullName evidence="4">Polysaccharide deacetylase family protein</fullName>
    </submittedName>
</protein>
<dbReference type="InterPro" id="IPR051398">
    <property type="entry name" value="Polysacch_Deacetylase"/>
</dbReference>
<dbReference type="InterPro" id="IPR011330">
    <property type="entry name" value="Glyco_hydro/deAcase_b/a-brl"/>
</dbReference>
<dbReference type="CDD" id="cd10918">
    <property type="entry name" value="CE4_NodB_like_5s_6s"/>
    <property type="match status" value="1"/>
</dbReference>
<dbReference type="GO" id="GO:0005975">
    <property type="term" value="P:carbohydrate metabolic process"/>
    <property type="evidence" value="ECO:0007669"/>
    <property type="project" value="InterPro"/>
</dbReference>
<keyword evidence="2" id="KW-0732">Signal</keyword>
<accession>A0A9D6QJP4</accession>
<dbReference type="SUPFAM" id="SSF88713">
    <property type="entry name" value="Glycoside hydrolase/deacetylase"/>
    <property type="match status" value="1"/>
</dbReference>
<dbReference type="PANTHER" id="PTHR34216">
    <property type="match status" value="1"/>
</dbReference>
<dbReference type="GO" id="GO:0016810">
    <property type="term" value="F:hydrolase activity, acting on carbon-nitrogen (but not peptide) bonds"/>
    <property type="evidence" value="ECO:0007669"/>
    <property type="project" value="InterPro"/>
</dbReference>
<dbReference type="PANTHER" id="PTHR34216:SF3">
    <property type="entry name" value="POLY-BETA-1,6-N-ACETYL-D-GLUCOSAMINE N-DEACETYLASE"/>
    <property type="match status" value="1"/>
</dbReference>
<comment type="subcellular location">
    <subcellularLocation>
        <location evidence="1">Secreted</location>
    </subcellularLocation>
</comment>
<proteinExistence type="predicted"/>
<dbReference type="AlphaFoldDB" id="A0A9D6QJP4"/>
<name>A0A9D6QJP4_UNCEI</name>
<dbReference type="EMBL" id="JACQAY010000114">
    <property type="protein sequence ID" value="MBI3539376.1"/>
    <property type="molecule type" value="Genomic_DNA"/>
</dbReference>
<feature type="domain" description="NodB homology" evidence="3">
    <location>
        <begin position="82"/>
        <end position="338"/>
    </location>
</feature>
<evidence type="ECO:0000259" key="3">
    <source>
        <dbReference type="PROSITE" id="PS51677"/>
    </source>
</evidence>
<dbReference type="Gene3D" id="3.20.20.370">
    <property type="entry name" value="Glycoside hydrolase/deacetylase"/>
    <property type="match status" value="1"/>
</dbReference>
<dbReference type="Pfam" id="PF01522">
    <property type="entry name" value="Polysacc_deac_1"/>
    <property type="match status" value="2"/>
</dbReference>
<dbReference type="Proteomes" id="UP000807850">
    <property type="component" value="Unassembled WGS sequence"/>
</dbReference>
<dbReference type="PROSITE" id="PS51677">
    <property type="entry name" value="NODB"/>
    <property type="match status" value="1"/>
</dbReference>